<accession>A0A6I3IWE4</accession>
<keyword evidence="3" id="KW-1003">Cell membrane</keyword>
<reference evidence="8 9" key="1">
    <citation type="submission" date="2019-11" db="EMBL/GenBank/DDBJ databases">
        <title>Whole genome sequencing identifies a novel species of the genus Arsenicicoccus isolated from human blood.</title>
        <authorList>
            <person name="Jeong J.H."/>
            <person name="Kweon O.J."/>
            <person name="Kim H.R."/>
            <person name="Kim T.-H."/>
            <person name="Ha S.-M."/>
            <person name="Lee M.-K."/>
        </authorList>
    </citation>
    <scope>NUCLEOTIDE SEQUENCE [LARGE SCALE GENOMIC DNA]</scope>
    <source>
        <strain evidence="8 9">MKL-02</strain>
    </source>
</reference>
<dbReference type="PANTHER" id="PTHR30250:SF10">
    <property type="entry name" value="LIPOPOLYSACCHARIDE BIOSYNTHESIS PROTEIN WZXC"/>
    <property type="match status" value="1"/>
</dbReference>
<feature type="transmembrane region" description="Helical" evidence="7">
    <location>
        <begin position="269"/>
        <end position="292"/>
    </location>
</feature>
<evidence type="ECO:0000256" key="1">
    <source>
        <dbReference type="ARBA" id="ARBA00004651"/>
    </source>
</evidence>
<gene>
    <name evidence="8" type="ORF">GGG17_11915</name>
</gene>
<evidence type="ECO:0000256" key="6">
    <source>
        <dbReference type="ARBA" id="ARBA00023136"/>
    </source>
</evidence>
<keyword evidence="4 7" id="KW-0812">Transmembrane</keyword>
<feature type="transmembrane region" description="Helical" evidence="7">
    <location>
        <begin position="304"/>
        <end position="323"/>
    </location>
</feature>
<feature type="transmembrane region" description="Helical" evidence="7">
    <location>
        <begin position="129"/>
        <end position="149"/>
    </location>
</feature>
<comment type="similarity">
    <text evidence="2">Belongs to the polysaccharide synthase family.</text>
</comment>
<evidence type="ECO:0000256" key="2">
    <source>
        <dbReference type="ARBA" id="ARBA00007430"/>
    </source>
</evidence>
<feature type="transmembrane region" description="Helical" evidence="7">
    <location>
        <begin position="155"/>
        <end position="172"/>
    </location>
</feature>
<keyword evidence="6 7" id="KW-0472">Membrane</keyword>
<evidence type="ECO:0000256" key="4">
    <source>
        <dbReference type="ARBA" id="ARBA00022692"/>
    </source>
</evidence>
<proteinExistence type="inferred from homology"/>
<evidence type="ECO:0000256" key="3">
    <source>
        <dbReference type="ARBA" id="ARBA00022475"/>
    </source>
</evidence>
<feature type="transmembrane region" description="Helical" evidence="7">
    <location>
        <begin position="94"/>
        <end position="117"/>
    </location>
</feature>
<feature type="transmembrane region" description="Helical" evidence="7">
    <location>
        <begin position="335"/>
        <end position="355"/>
    </location>
</feature>
<comment type="caution">
    <text evidence="8">The sequence shown here is derived from an EMBL/GenBank/DDBJ whole genome shotgun (WGS) entry which is preliminary data.</text>
</comment>
<dbReference type="Pfam" id="PF13440">
    <property type="entry name" value="Polysacc_synt_3"/>
    <property type="match status" value="1"/>
</dbReference>
<evidence type="ECO:0000256" key="5">
    <source>
        <dbReference type="ARBA" id="ARBA00022989"/>
    </source>
</evidence>
<dbReference type="InterPro" id="IPR050833">
    <property type="entry name" value="Poly_Biosynth_Transport"/>
</dbReference>
<evidence type="ECO:0000313" key="8">
    <source>
        <dbReference type="EMBL" id="MTB72661.1"/>
    </source>
</evidence>
<dbReference type="PANTHER" id="PTHR30250">
    <property type="entry name" value="PST FAMILY PREDICTED COLANIC ACID TRANSPORTER"/>
    <property type="match status" value="1"/>
</dbReference>
<evidence type="ECO:0000313" key="9">
    <source>
        <dbReference type="Proteomes" id="UP000431092"/>
    </source>
</evidence>
<organism evidence="8 9">
    <name type="scientific">Arsenicicoccus cauae</name>
    <dbReference type="NCBI Taxonomy" id="2663847"/>
    <lineage>
        <taxon>Bacteria</taxon>
        <taxon>Bacillati</taxon>
        <taxon>Actinomycetota</taxon>
        <taxon>Actinomycetes</taxon>
        <taxon>Micrococcales</taxon>
        <taxon>Intrasporangiaceae</taxon>
        <taxon>Arsenicicoccus</taxon>
    </lineage>
</organism>
<feature type="transmembrane region" description="Helical" evidence="7">
    <location>
        <begin position="67"/>
        <end position="88"/>
    </location>
</feature>
<dbReference type="Proteomes" id="UP000431092">
    <property type="component" value="Unassembled WGS sequence"/>
</dbReference>
<feature type="transmembrane region" description="Helical" evidence="7">
    <location>
        <begin position="28"/>
        <end position="47"/>
    </location>
</feature>
<evidence type="ECO:0000256" key="7">
    <source>
        <dbReference type="SAM" id="Phobius"/>
    </source>
</evidence>
<keyword evidence="9" id="KW-1185">Reference proteome</keyword>
<keyword evidence="5 7" id="KW-1133">Transmembrane helix</keyword>
<feature type="transmembrane region" description="Helical" evidence="7">
    <location>
        <begin position="386"/>
        <end position="406"/>
    </location>
</feature>
<dbReference type="GO" id="GO:0005886">
    <property type="term" value="C:plasma membrane"/>
    <property type="evidence" value="ECO:0007669"/>
    <property type="project" value="UniProtKB-SubCell"/>
</dbReference>
<dbReference type="EMBL" id="WLVL01000039">
    <property type="protein sequence ID" value="MTB72661.1"/>
    <property type="molecule type" value="Genomic_DNA"/>
</dbReference>
<sequence length="407" mass="43293">MERALPRLANAIIMITFAKFTNPGIVGIYSWVALAYTFYQALAENALRNQIVMSLTNERDTRAVRRLGAIAAWFGAAFMAAVLIVLCLRTPHLGSYVIALSPMVLVPFITTAGIVPVGKMQYGHRWKALARYQLLAAVVGLMVSFSIVITLHSSLAMAAHLVVTESLFLLLAHRAARSIRIEQRQGEGRPRGEVAGLSLLGVLGWTQGQLERVFIGTFAGTSVLGLYSTASAMGRSPGDALSSATANYLRASVVKHEDPDRQALDVRRIGLISAGAAVCAVLMMTVIVDFLFRPFLGERWEPTLVAVPMLAVATIPYAVSLCLQMLSIYEQNTRASIVPALLAICCAPVTGYVALHSLTGAAAVVVGKELMVLLVCYGMSRPRGAAAPVLAACALSGLAAAVVLALS</sequence>
<comment type="subcellular location">
    <subcellularLocation>
        <location evidence="1">Cell membrane</location>
        <topology evidence="1">Multi-pass membrane protein</topology>
    </subcellularLocation>
</comment>
<protein>
    <submittedName>
        <fullName evidence="8">Oligosaccharide flippase family protein</fullName>
    </submittedName>
</protein>
<dbReference type="AlphaFoldDB" id="A0A6I3IWE4"/>
<name>A0A6I3IWE4_9MICO</name>